<comment type="subunit">
    <text evidence="13">F-type ATPases have 2 components, F(1) - the catalytic core - and F(0) - the membrane proton channel. F(1) has five subunits: alpha(3), beta(3), gamma(1), delta(1), epsilon(1). F(0) has three main subunits: a(1), b(2) and c(10-14). The alpha and beta chains form an alternating ring which encloses part of the gamma chain. F(1) is attached to F(0) by a central stalk formed by the gamma and epsilon chains, while a peripheral stalk is formed by the delta and b chains.</text>
</comment>
<dbReference type="Pfam" id="PF00430">
    <property type="entry name" value="ATP-synt_B"/>
    <property type="match status" value="1"/>
</dbReference>
<dbReference type="PANTHER" id="PTHR33445:SF1">
    <property type="entry name" value="ATP SYNTHASE SUBUNIT B"/>
    <property type="match status" value="1"/>
</dbReference>
<comment type="caution">
    <text evidence="16">The sequence shown here is derived from an EMBL/GenBank/DDBJ whole genome shotgun (WGS) entry which is preliminary data.</text>
</comment>
<dbReference type="CDD" id="cd06503">
    <property type="entry name" value="ATP-synt_Fo_b"/>
    <property type="match status" value="1"/>
</dbReference>
<keyword evidence="5 13" id="KW-0812">Transmembrane</keyword>
<evidence type="ECO:0000313" key="16">
    <source>
        <dbReference type="EMBL" id="HIU00186.1"/>
    </source>
</evidence>
<evidence type="ECO:0000256" key="3">
    <source>
        <dbReference type="ARBA" id="ARBA00022475"/>
    </source>
</evidence>
<keyword evidence="8 13" id="KW-0406">Ion transport</keyword>
<dbReference type="EMBL" id="DVLX01000097">
    <property type="protein sequence ID" value="HIU00186.1"/>
    <property type="molecule type" value="Genomic_DNA"/>
</dbReference>
<evidence type="ECO:0000256" key="15">
    <source>
        <dbReference type="SAM" id="Coils"/>
    </source>
</evidence>
<evidence type="ECO:0000256" key="14">
    <source>
        <dbReference type="RuleBase" id="RU003848"/>
    </source>
</evidence>
<gene>
    <name evidence="13 16" type="primary">atpF</name>
    <name evidence="16" type="ORF">IAD12_08040</name>
</gene>
<dbReference type="Proteomes" id="UP000824159">
    <property type="component" value="Unassembled WGS sequence"/>
</dbReference>
<dbReference type="HAMAP" id="MF_01398">
    <property type="entry name" value="ATP_synth_b_bprime"/>
    <property type="match status" value="1"/>
</dbReference>
<dbReference type="InterPro" id="IPR050059">
    <property type="entry name" value="ATP_synthase_B_chain"/>
</dbReference>
<sequence length="169" mass="19337">MEYTGLIEINWSIIMVWITVIVLFLVLKKFFFEKVKDFMEARSNSIQDAFDSAEAVNRRADEKMENYNRRIANVEAEGREIIKEAKIRADAQAREIIENANSQASEIMAKAERNIEREKAKAMEEMRQEIAALAILAAEKIVEKEISNVGQDAIVDEVINKARSAGWQN</sequence>
<evidence type="ECO:0000256" key="8">
    <source>
        <dbReference type="ARBA" id="ARBA00023065"/>
    </source>
</evidence>
<feature type="coiled-coil region" evidence="15">
    <location>
        <begin position="50"/>
        <end position="132"/>
    </location>
</feature>
<proteinExistence type="inferred from homology"/>
<comment type="similarity">
    <text evidence="1 13 14">Belongs to the ATPase B chain family.</text>
</comment>
<evidence type="ECO:0000256" key="7">
    <source>
        <dbReference type="ARBA" id="ARBA00022989"/>
    </source>
</evidence>
<protein>
    <recommendedName>
        <fullName evidence="13">ATP synthase subunit b</fullName>
    </recommendedName>
    <alternativeName>
        <fullName evidence="13">ATP synthase F(0) sector subunit b</fullName>
    </alternativeName>
    <alternativeName>
        <fullName evidence="13">ATPase subunit I</fullName>
    </alternativeName>
    <alternativeName>
        <fullName evidence="13">F-type ATPase subunit b</fullName>
        <shortName evidence="13">F-ATPase subunit b</shortName>
    </alternativeName>
</protein>
<feature type="transmembrane region" description="Helical" evidence="13">
    <location>
        <begin position="6"/>
        <end position="27"/>
    </location>
</feature>
<keyword evidence="6 13" id="KW-0375">Hydrogen ion transport</keyword>
<keyword evidence="2 13" id="KW-0813">Transport</keyword>
<dbReference type="NCBIfam" id="TIGR01144">
    <property type="entry name" value="ATP_synt_b"/>
    <property type="match status" value="1"/>
</dbReference>
<reference evidence="16" key="2">
    <citation type="journal article" date="2021" name="PeerJ">
        <title>Extensive microbial diversity within the chicken gut microbiome revealed by metagenomics and culture.</title>
        <authorList>
            <person name="Gilroy R."/>
            <person name="Ravi A."/>
            <person name="Getino M."/>
            <person name="Pursley I."/>
            <person name="Horton D.L."/>
            <person name="Alikhan N.F."/>
            <person name="Baker D."/>
            <person name="Gharbi K."/>
            <person name="Hall N."/>
            <person name="Watson M."/>
            <person name="Adriaenssens E.M."/>
            <person name="Foster-Nyarko E."/>
            <person name="Jarju S."/>
            <person name="Secka A."/>
            <person name="Antonio M."/>
            <person name="Oren A."/>
            <person name="Chaudhuri R.R."/>
            <person name="La Ragione R."/>
            <person name="Hildebrand F."/>
            <person name="Pallen M.J."/>
        </authorList>
    </citation>
    <scope>NUCLEOTIDE SEQUENCE</scope>
    <source>
        <strain evidence="16">CHK176-22527</strain>
    </source>
</reference>
<evidence type="ECO:0000313" key="17">
    <source>
        <dbReference type="Proteomes" id="UP000824159"/>
    </source>
</evidence>
<dbReference type="AlphaFoldDB" id="A0A9D1HF37"/>
<dbReference type="GO" id="GO:0046933">
    <property type="term" value="F:proton-transporting ATP synthase activity, rotational mechanism"/>
    <property type="evidence" value="ECO:0007669"/>
    <property type="project" value="UniProtKB-UniRule"/>
</dbReference>
<evidence type="ECO:0000256" key="10">
    <source>
        <dbReference type="ARBA" id="ARBA00023310"/>
    </source>
</evidence>
<dbReference type="InterPro" id="IPR028987">
    <property type="entry name" value="ATP_synth_B-like_membr_sf"/>
</dbReference>
<accession>A0A9D1HF37</accession>
<evidence type="ECO:0000256" key="4">
    <source>
        <dbReference type="ARBA" id="ARBA00022547"/>
    </source>
</evidence>
<keyword evidence="10 13" id="KW-0066">ATP synthesis</keyword>
<dbReference type="SUPFAM" id="SSF81573">
    <property type="entry name" value="F1F0 ATP synthase subunit B, membrane domain"/>
    <property type="match status" value="1"/>
</dbReference>
<dbReference type="InterPro" id="IPR005864">
    <property type="entry name" value="ATP_synth_F0_bsu_bac"/>
</dbReference>
<dbReference type="GO" id="GO:0046961">
    <property type="term" value="F:proton-transporting ATPase activity, rotational mechanism"/>
    <property type="evidence" value="ECO:0007669"/>
    <property type="project" value="TreeGrafter"/>
</dbReference>
<evidence type="ECO:0000256" key="2">
    <source>
        <dbReference type="ARBA" id="ARBA00022448"/>
    </source>
</evidence>
<keyword evidence="9 13" id="KW-0472">Membrane</keyword>
<keyword evidence="4 13" id="KW-0138">CF(0)</keyword>
<dbReference type="PANTHER" id="PTHR33445">
    <property type="entry name" value="ATP SYNTHASE SUBUNIT B', CHLOROPLASTIC"/>
    <property type="match status" value="1"/>
</dbReference>
<dbReference type="GO" id="GO:0045259">
    <property type="term" value="C:proton-transporting ATP synthase complex"/>
    <property type="evidence" value="ECO:0007669"/>
    <property type="project" value="UniProtKB-KW"/>
</dbReference>
<evidence type="ECO:0000256" key="1">
    <source>
        <dbReference type="ARBA" id="ARBA00005513"/>
    </source>
</evidence>
<comment type="function">
    <text evidence="13">Component of the F(0) channel, it forms part of the peripheral stalk, linking F(1) to F(0).</text>
</comment>
<evidence type="ECO:0000256" key="12">
    <source>
        <dbReference type="ARBA" id="ARBA00037847"/>
    </source>
</evidence>
<comment type="function">
    <text evidence="11 13">F(1)F(0) ATP synthase produces ATP from ADP in the presence of a proton or sodium gradient. F-type ATPases consist of two structural domains, F(1) containing the extramembraneous catalytic core and F(0) containing the membrane proton channel, linked together by a central stalk and a peripheral stalk. During catalysis, ATP synthesis in the catalytic domain of F(1) is coupled via a rotary mechanism of the central stalk subunits to proton translocation.</text>
</comment>
<evidence type="ECO:0000256" key="5">
    <source>
        <dbReference type="ARBA" id="ARBA00022692"/>
    </source>
</evidence>
<evidence type="ECO:0000256" key="11">
    <source>
        <dbReference type="ARBA" id="ARBA00025198"/>
    </source>
</evidence>
<evidence type="ECO:0000256" key="9">
    <source>
        <dbReference type="ARBA" id="ARBA00023136"/>
    </source>
</evidence>
<evidence type="ECO:0000256" key="6">
    <source>
        <dbReference type="ARBA" id="ARBA00022781"/>
    </source>
</evidence>
<reference evidence="16" key="1">
    <citation type="submission" date="2020-10" db="EMBL/GenBank/DDBJ databases">
        <authorList>
            <person name="Gilroy R."/>
        </authorList>
    </citation>
    <scope>NUCLEOTIDE SEQUENCE</scope>
    <source>
        <strain evidence="16">CHK176-22527</strain>
    </source>
</reference>
<keyword evidence="7 13" id="KW-1133">Transmembrane helix</keyword>
<organism evidence="16 17">
    <name type="scientific">Candidatus Allocopromorpha excrementavium</name>
    <dbReference type="NCBI Taxonomy" id="2840741"/>
    <lineage>
        <taxon>Bacteria</taxon>
        <taxon>Bacillati</taxon>
        <taxon>Bacillota</taxon>
        <taxon>Clostridia</taxon>
        <taxon>Eubacteriales</taxon>
        <taxon>Eubacteriaceae</taxon>
        <taxon>Eubacteriaceae incertae sedis</taxon>
        <taxon>Candidatus Allocopromorpha</taxon>
    </lineage>
</organism>
<evidence type="ECO:0000256" key="13">
    <source>
        <dbReference type="HAMAP-Rule" id="MF_01398"/>
    </source>
</evidence>
<dbReference type="GO" id="GO:0012505">
    <property type="term" value="C:endomembrane system"/>
    <property type="evidence" value="ECO:0007669"/>
    <property type="project" value="UniProtKB-SubCell"/>
</dbReference>
<comment type="subcellular location">
    <subcellularLocation>
        <location evidence="13">Cell membrane</location>
        <topology evidence="13">Single-pass membrane protein</topology>
    </subcellularLocation>
    <subcellularLocation>
        <location evidence="12">Endomembrane system</location>
        <topology evidence="12">Single-pass membrane protein</topology>
    </subcellularLocation>
</comment>
<dbReference type="GO" id="GO:0005886">
    <property type="term" value="C:plasma membrane"/>
    <property type="evidence" value="ECO:0007669"/>
    <property type="project" value="UniProtKB-SubCell"/>
</dbReference>
<dbReference type="InterPro" id="IPR002146">
    <property type="entry name" value="ATP_synth_b/b'su_bac/chlpt"/>
</dbReference>
<name>A0A9D1HF37_9FIRM</name>
<keyword evidence="3 13" id="KW-1003">Cell membrane</keyword>
<keyword evidence="15" id="KW-0175">Coiled coil</keyword>